<comment type="similarity">
    <text evidence="1">Belongs to the Ntn-hydrolase family.</text>
</comment>
<sequence>MEFLVVVHCGAGLYSNESREKLVKLTKRLCKSIVAEPNFDSPTVICRRGIVHLENSPSTNAGLGSNLTEEGRVECDACLMQGRDLLFAAVGAMSGVKNPIDVPFVMLEKCAIDGNFHDLTYIWIFLFF</sequence>
<dbReference type="WBParaSite" id="nRc.2.0.1.t16702-RA">
    <property type="protein sequence ID" value="nRc.2.0.1.t16702-RA"/>
    <property type="gene ID" value="nRc.2.0.1.g16702"/>
</dbReference>
<dbReference type="GO" id="GO:0005737">
    <property type="term" value="C:cytoplasm"/>
    <property type="evidence" value="ECO:0007669"/>
    <property type="project" value="TreeGrafter"/>
</dbReference>
<organism evidence="2 3">
    <name type="scientific">Romanomermis culicivorax</name>
    <name type="common">Nematode worm</name>
    <dbReference type="NCBI Taxonomy" id="13658"/>
    <lineage>
        <taxon>Eukaryota</taxon>
        <taxon>Metazoa</taxon>
        <taxon>Ecdysozoa</taxon>
        <taxon>Nematoda</taxon>
        <taxon>Enoplea</taxon>
        <taxon>Dorylaimia</taxon>
        <taxon>Mermithida</taxon>
        <taxon>Mermithoidea</taxon>
        <taxon>Mermithidae</taxon>
        <taxon>Romanomermis</taxon>
    </lineage>
</organism>
<reference evidence="3" key="1">
    <citation type="submission" date="2022-11" db="UniProtKB">
        <authorList>
            <consortium name="WormBaseParasite"/>
        </authorList>
    </citation>
    <scope>IDENTIFICATION</scope>
</reference>
<dbReference type="GO" id="GO:0051604">
    <property type="term" value="P:protein maturation"/>
    <property type="evidence" value="ECO:0007669"/>
    <property type="project" value="TreeGrafter"/>
</dbReference>
<dbReference type="GO" id="GO:0004298">
    <property type="term" value="F:threonine-type endopeptidase activity"/>
    <property type="evidence" value="ECO:0007669"/>
    <property type="project" value="TreeGrafter"/>
</dbReference>
<dbReference type="InterPro" id="IPR000246">
    <property type="entry name" value="Peptidase_T2"/>
</dbReference>
<name>A0A915IRQ3_ROMCU</name>
<dbReference type="SUPFAM" id="SSF56235">
    <property type="entry name" value="N-terminal nucleophile aminohydrolases (Ntn hydrolases)"/>
    <property type="match status" value="1"/>
</dbReference>
<accession>A0A915IRQ3</accession>
<proteinExistence type="inferred from homology"/>
<dbReference type="PANTHER" id="PTHR10188:SF8">
    <property type="entry name" value="THREONINE ASPARTASE 1"/>
    <property type="match status" value="1"/>
</dbReference>
<dbReference type="InterPro" id="IPR029055">
    <property type="entry name" value="Ntn_hydrolases_N"/>
</dbReference>
<dbReference type="PANTHER" id="PTHR10188">
    <property type="entry name" value="L-ASPARAGINASE"/>
    <property type="match status" value="1"/>
</dbReference>
<dbReference type="AlphaFoldDB" id="A0A915IRQ3"/>
<protein>
    <submittedName>
        <fullName evidence="3">Uncharacterized protein</fullName>
    </submittedName>
</protein>
<dbReference type="Proteomes" id="UP000887565">
    <property type="component" value="Unplaced"/>
</dbReference>
<evidence type="ECO:0000256" key="1">
    <source>
        <dbReference type="ARBA" id="ARBA00010872"/>
    </source>
</evidence>
<evidence type="ECO:0000313" key="3">
    <source>
        <dbReference type="WBParaSite" id="nRc.2.0.1.t16702-RA"/>
    </source>
</evidence>
<dbReference type="OMA" id="AKEQSCI"/>
<keyword evidence="2" id="KW-1185">Reference proteome</keyword>
<evidence type="ECO:0000313" key="2">
    <source>
        <dbReference type="Proteomes" id="UP000887565"/>
    </source>
</evidence>
<dbReference type="Pfam" id="PF01112">
    <property type="entry name" value="Asparaginase_2"/>
    <property type="match status" value="1"/>
</dbReference>